<proteinExistence type="predicted"/>
<reference evidence="1 2" key="1">
    <citation type="submission" date="2021-08" db="EMBL/GenBank/DDBJ databases">
        <title>Comparative Genomics Analysis of the Genus Qipengyuania Reveals Extensive Genetic Diversity and Metabolic Versatility, Including the Description of Fifteen Novel Species.</title>
        <authorList>
            <person name="Liu Y."/>
        </authorList>
    </citation>
    <scope>NUCLEOTIDE SEQUENCE [LARGE SCALE GENOMIC DNA]</scope>
    <source>
        <strain evidence="1 2">1NDH17</strain>
    </source>
</reference>
<dbReference type="RefSeq" id="WP_221574652.1">
    <property type="nucleotide sequence ID" value="NZ_JAIGNK010000005.1"/>
</dbReference>
<accession>A0ABS7J0B3</accession>
<name>A0ABS7J0B3_9SPHN</name>
<dbReference type="EMBL" id="JAIGNK010000005">
    <property type="protein sequence ID" value="MBX7459256.1"/>
    <property type="molecule type" value="Genomic_DNA"/>
</dbReference>
<protein>
    <submittedName>
        <fullName evidence="1">Uncharacterized protein</fullName>
    </submittedName>
</protein>
<gene>
    <name evidence="1" type="ORF">K3152_13465</name>
</gene>
<organism evidence="1 2">
    <name type="scientific">Qipengyuania polymorpha</name>
    <dbReference type="NCBI Taxonomy" id="2867234"/>
    <lineage>
        <taxon>Bacteria</taxon>
        <taxon>Pseudomonadati</taxon>
        <taxon>Pseudomonadota</taxon>
        <taxon>Alphaproteobacteria</taxon>
        <taxon>Sphingomonadales</taxon>
        <taxon>Erythrobacteraceae</taxon>
        <taxon>Qipengyuania</taxon>
    </lineage>
</organism>
<evidence type="ECO:0000313" key="2">
    <source>
        <dbReference type="Proteomes" id="UP000783253"/>
    </source>
</evidence>
<comment type="caution">
    <text evidence="1">The sequence shown here is derived from an EMBL/GenBank/DDBJ whole genome shotgun (WGS) entry which is preliminary data.</text>
</comment>
<dbReference type="Proteomes" id="UP000783253">
    <property type="component" value="Unassembled WGS sequence"/>
</dbReference>
<evidence type="ECO:0000313" key="1">
    <source>
        <dbReference type="EMBL" id="MBX7459256.1"/>
    </source>
</evidence>
<sequence length="61" mass="6664">MKLDASQFSNDEIAEILAKQLEAVEQEAIAFGLPRAAIGMGFARAARRIREAMERDGATIN</sequence>
<keyword evidence="2" id="KW-1185">Reference proteome</keyword>